<gene>
    <name evidence="2" type="ORF">J0695_20805</name>
</gene>
<evidence type="ECO:0000313" key="3">
    <source>
        <dbReference type="Proteomes" id="UP000664167"/>
    </source>
</evidence>
<protein>
    <submittedName>
        <fullName evidence="2">Uncharacterized protein</fullName>
    </submittedName>
</protein>
<keyword evidence="1" id="KW-1133">Transmembrane helix</keyword>
<organism evidence="2 3">
    <name type="scientific">Streptomyces beijiangensis</name>
    <dbReference type="NCBI Taxonomy" id="163361"/>
    <lineage>
        <taxon>Bacteria</taxon>
        <taxon>Bacillati</taxon>
        <taxon>Actinomycetota</taxon>
        <taxon>Actinomycetes</taxon>
        <taxon>Kitasatosporales</taxon>
        <taxon>Streptomycetaceae</taxon>
        <taxon>Streptomyces</taxon>
    </lineage>
</organism>
<dbReference type="Proteomes" id="UP000664167">
    <property type="component" value="Unassembled WGS sequence"/>
</dbReference>
<comment type="caution">
    <text evidence="2">The sequence shown here is derived from an EMBL/GenBank/DDBJ whole genome shotgun (WGS) entry which is preliminary data.</text>
</comment>
<reference evidence="2" key="1">
    <citation type="submission" date="2021-03" db="EMBL/GenBank/DDBJ databases">
        <title>Streptomyces poriferae sp. nov., a novel marine sponge-derived Actinobacteria species with anti-MRSA activity.</title>
        <authorList>
            <person name="Sandoval-Powers M."/>
            <person name="Kralova S."/>
            <person name="Nguyen G.-S."/>
            <person name="Fawwal D."/>
            <person name="Degnes K."/>
            <person name="Klinkenberg G."/>
            <person name="Sletta H."/>
            <person name="Wentzel A."/>
            <person name="Liles M.R."/>
        </authorList>
    </citation>
    <scope>NUCLEOTIDE SEQUENCE</scope>
    <source>
        <strain evidence="2">DSM 41794</strain>
    </source>
</reference>
<feature type="transmembrane region" description="Helical" evidence="1">
    <location>
        <begin position="31"/>
        <end position="53"/>
    </location>
</feature>
<evidence type="ECO:0000313" key="2">
    <source>
        <dbReference type="EMBL" id="MBO0514220.1"/>
    </source>
</evidence>
<proteinExistence type="predicted"/>
<evidence type="ECO:0000256" key="1">
    <source>
        <dbReference type="SAM" id="Phobius"/>
    </source>
</evidence>
<keyword evidence="1" id="KW-0812">Transmembrane</keyword>
<dbReference type="RefSeq" id="WP_206963624.1">
    <property type="nucleotide sequence ID" value="NZ_BAAAJJ010000002.1"/>
</dbReference>
<dbReference type="AlphaFoldDB" id="A0A939JJG3"/>
<accession>A0A939JJG3</accession>
<name>A0A939JJG3_9ACTN</name>
<keyword evidence="3" id="KW-1185">Reference proteome</keyword>
<sequence>MLAFVAAVLFAIAFILHVTETSTDLVFAPTSLMFLGLAFLALHVGGVGTGWAARGRGRSRRR</sequence>
<keyword evidence="1" id="KW-0472">Membrane</keyword>
<dbReference type="EMBL" id="JAFLRJ010000189">
    <property type="protein sequence ID" value="MBO0514220.1"/>
    <property type="molecule type" value="Genomic_DNA"/>
</dbReference>